<comment type="caution">
    <text evidence="2">The sequence shown here is derived from an EMBL/GenBank/DDBJ whole genome shotgun (WGS) entry which is preliminary data.</text>
</comment>
<sequence>MFADSFDEVGDIDLKFRHASYWLFVHSCGMASGKSSEGSQIGRYHPDDVRGRDL</sequence>
<name>D9PLH6_9ZZZZ</name>
<organism evidence="2">
    <name type="scientific">sediment metagenome</name>
    <dbReference type="NCBI Taxonomy" id="749907"/>
    <lineage>
        <taxon>unclassified sequences</taxon>
        <taxon>metagenomes</taxon>
        <taxon>ecological metagenomes</taxon>
    </lineage>
</organism>
<gene>
    <name evidence="2" type="ORF">LDC_2399</name>
</gene>
<proteinExistence type="predicted"/>
<evidence type="ECO:0000313" key="2">
    <source>
        <dbReference type="EMBL" id="EFK95588.1"/>
    </source>
</evidence>
<accession>D9PLH6</accession>
<feature type="compositionally biased region" description="Basic and acidic residues" evidence="1">
    <location>
        <begin position="44"/>
        <end position="54"/>
    </location>
</feature>
<evidence type="ECO:0000256" key="1">
    <source>
        <dbReference type="SAM" id="MobiDB-lite"/>
    </source>
</evidence>
<reference evidence="2" key="2">
    <citation type="journal article" date="2011" name="Microb. Ecol.">
        <title>Taxonomic and Functional Metagenomic Profiling of the Microbial Community in the Anoxic Sediment of a Sub-saline Shallow Lake (Laguna de Carrizo, Central Spain).</title>
        <authorList>
            <person name="Ferrer M."/>
            <person name="Guazzaroni M.E."/>
            <person name="Richter M."/>
            <person name="Garcia-Salamanca A."/>
            <person name="Yarza P."/>
            <person name="Suarez-Suarez A."/>
            <person name="Solano J."/>
            <person name="Alcaide M."/>
            <person name="van Dillewijn P."/>
            <person name="Molina-Henares M.A."/>
            <person name="Lopez-Cortes N."/>
            <person name="Al-Ramahi Y."/>
            <person name="Guerrero C."/>
            <person name="Acosta A."/>
            <person name="de Eugenio L.I."/>
            <person name="Martinez V."/>
            <person name="Marques S."/>
            <person name="Rojo F."/>
            <person name="Santero E."/>
            <person name="Genilloud O."/>
            <person name="Perez-Perez J."/>
            <person name="Rossello-Mora R."/>
            <person name="Ramos J.L."/>
        </authorList>
    </citation>
    <scope>NUCLEOTIDE SEQUENCE</scope>
</reference>
<reference evidence="2" key="1">
    <citation type="submission" date="2010-07" db="EMBL/GenBank/DDBJ databases">
        <authorList>
            <consortium name="CONSOLIDER consortium CSD2007-00005"/>
            <person name="Guazzaroni M.-E."/>
            <person name="Richter M."/>
            <person name="Garcia-Salamanca A."/>
            <person name="Yarza P."/>
            <person name="Ferrer M."/>
        </authorList>
    </citation>
    <scope>NUCLEOTIDE SEQUENCE</scope>
</reference>
<protein>
    <submittedName>
        <fullName evidence="2">Uncharacterized protein</fullName>
    </submittedName>
</protein>
<dbReference type="EMBL" id="ADZX01000729">
    <property type="protein sequence ID" value="EFK95588.1"/>
    <property type="molecule type" value="Genomic_DNA"/>
</dbReference>
<dbReference type="AlphaFoldDB" id="D9PLH6"/>
<feature type="region of interest" description="Disordered" evidence="1">
    <location>
        <begin position="31"/>
        <end position="54"/>
    </location>
</feature>